<keyword evidence="11 15" id="KW-0460">Magnesium</keyword>
<comment type="cofactor">
    <cofactor evidence="1">
        <name>Mg(2+)</name>
        <dbReference type="ChEBI" id="CHEBI:18420"/>
    </cofactor>
</comment>
<evidence type="ECO:0000256" key="5">
    <source>
        <dbReference type="ARBA" id="ARBA00012142"/>
    </source>
</evidence>
<keyword evidence="6 15" id="KW-0808">Transferase</keyword>
<evidence type="ECO:0000259" key="16">
    <source>
        <dbReference type="Pfam" id="PF00224"/>
    </source>
</evidence>
<evidence type="ECO:0000313" key="19">
    <source>
        <dbReference type="Proteomes" id="UP000282087"/>
    </source>
</evidence>
<dbReference type="InterPro" id="IPR001697">
    <property type="entry name" value="Pyr_Knase"/>
</dbReference>
<comment type="cofactor">
    <cofactor evidence="2">
        <name>K(+)</name>
        <dbReference type="ChEBI" id="CHEBI:29103"/>
    </cofactor>
</comment>
<evidence type="ECO:0000256" key="12">
    <source>
        <dbReference type="ARBA" id="ARBA00023152"/>
    </source>
</evidence>
<evidence type="ECO:0000256" key="8">
    <source>
        <dbReference type="ARBA" id="ARBA00022741"/>
    </source>
</evidence>
<keyword evidence="10" id="KW-0067">ATP-binding</keyword>
<dbReference type="FunFam" id="3.40.1380.20:FF:000012">
    <property type="entry name" value="Pyruvate kinase"/>
    <property type="match status" value="2"/>
</dbReference>
<dbReference type="AlphaFoldDB" id="A0A3M6VPH8"/>
<dbReference type="EMBL" id="QLLG01000060">
    <property type="protein sequence ID" value="RMX68649.1"/>
    <property type="molecule type" value="Genomic_DNA"/>
</dbReference>
<dbReference type="STRING" id="542832.A0A3M6VPH8"/>
<dbReference type="GO" id="GO:0004743">
    <property type="term" value="F:pyruvate kinase activity"/>
    <property type="evidence" value="ECO:0007669"/>
    <property type="project" value="UniProtKB-EC"/>
</dbReference>
<dbReference type="VEuPathDB" id="FungiDB:DD237_004559"/>
<dbReference type="InterPro" id="IPR018209">
    <property type="entry name" value="Pyrv_Knase_AS"/>
</dbReference>
<dbReference type="GO" id="GO:0030955">
    <property type="term" value="F:potassium ion binding"/>
    <property type="evidence" value="ECO:0007669"/>
    <property type="project" value="InterPro"/>
</dbReference>
<evidence type="ECO:0000256" key="3">
    <source>
        <dbReference type="ARBA" id="ARBA00004997"/>
    </source>
</evidence>
<dbReference type="InterPro" id="IPR011037">
    <property type="entry name" value="Pyrv_Knase-like_insert_dom_sf"/>
</dbReference>
<dbReference type="Gene3D" id="3.20.20.60">
    <property type="entry name" value="Phosphoenolpyruvate-binding domains"/>
    <property type="match status" value="1"/>
</dbReference>
<reference evidence="18 19" key="1">
    <citation type="submission" date="2018-06" db="EMBL/GenBank/DDBJ databases">
        <title>Comparative genomics of downy mildews reveals potential adaptations to biotrophy.</title>
        <authorList>
            <person name="Fletcher K."/>
            <person name="Klosterman S.J."/>
            <person name="Derevnina L."/>
            <person name="Martin F."/>
            <person name="Koike S."/>
            <person name="Reyes Chin-Wo S."/>
            <person name="Mou B."/>
            <person name="Michelmore R."/>
        </authorList>
    </citation>
    <scope>NUCLEOTIDE SEQUENCE [LARGE SCALE GENOMIC DNA]</scope>
    <source>
        <strain evidence="18 19">R14</strain>
    </source>
</reference>
<keyword evidence="12 15" id="KW-0324">Glycolysis</keyword>
<evidence type="ECO:0000256" key="14">
    <source>
        <dbReference type="ARBA" id="ARBA00048152"/>
    </source>
</evidence>
<evidence type="ECO:0000256" key="13">
    <source>
        <dbReference type="ARBA" id="ARBA00023317"/>
    </source>
</evidence>
<evidence type="ECO:0000313" key="18">
    <source>
        <dbReference type="EMBL" id="RMX68649.1"/>
    </source>
</evidence>
<feature type="domain" description="Pyruvate kinase barrel" evidence="16">
    <location>
        <begin position="200"/>
        <end position="524"/>
    </location>
</feature>
<dbReference type="NCBIfam" id="NF004491">
    <property type="entry name" value="PRK05826.1"/>
    <property type="match status" value="1"/>
</dbReference>
<evidence type="ECO:0000256" key="7">
    <source>
        <dbReference type="ARBA" id="ARBA00022723"/>
    </source>
</evidence>
<evidence type="ECO:0000256" key="4">
    <source>
        <dbReference type="ARBA" id="ARBA00008663"/>
    </source>
</evidence>
<evidence type="ECO:0000259" key="17">
    <source>
        <dbReference type="Pfam" id="PF02887"/>
    </source>
</evidence>
<dbReference type="Pfam" id="PF02887">
    <property type="entry name" value="PK_C"/>
    <property type="match status" value="2"/>
</dbReference>
<dbReference type="NCBIfam" id="NF004978">
    <property type="entry name" value="PRK06354.1"/>
    <property type="match status" value="1"/>
</dbReference>
<evidence type="ECO:0000256" key="10">
    <source>
        <dbReference type="ARBA" id="ARBA00022840"/>
    </source>
</evidence>
<keyword evidence="13" id="KW-0670">Pyruvate</keyword>
<evidence type="ECO:0000256" key="9">
    <source>
        <dbReference type="ARBA" id="ARBA00022777"/>
    </source>
</evidence>
<dbReference type="SUPFAM" id="SSF52935">
    <property type="entry name" value="PK C-terminal domain-like"/>
    <property type="match status" value="2"/>
</dbReference>
<evidence type="ECO:0000256" key="15">
    <source>
        <dbReference type="RuleBase" id="RU000504"/>
    </source>
</evidence>
<dbReference type="NCBIfam" id="TIGR01064">
    <property type="entry name" value="pyruv_kin"/>
    <property type="match status" value="1"/>
</dbReference>
<dbReference type="EC" id="2.7.1.40" evidence="5 15"/>
<dbReference type="Proteomes" id="UP000282087">
    <property type="component" value="Unassembled WGS sequence"/>
</dbReference>
<keyword evidence="19" id="KW-1185">Reference proteome</keyword>
<evidence type="ECO:0000256" key="11">
    <source>
        <dbReference type="ARBA" id="ARBA00022842"/>
    </source>
</evidence>
<dbReference type="GO" id="GO:0016301">
    <property type="term" value="F:kinase activity"/>
    <property type="evidence" value="ECO:0007669"/>
    <property type="project" value="UniProtKB-KW"/>
</dbReference>
<evidence type="ECO:0000256" key="1">
    <source>
        <dbReference type="ARBA" id="ARBA00001946"/>
    </source>
</evidence>
<dbReference type="FunFam" id="3.20.20.60:FF:000001">
    <property type="entry name" value="Pyruvate kinase"/>
    <property type="match status" value="1"/>
</dbReference>
<keyword evidence="7" id="KW-0479">Metal-binding</keyword>
<dbReference type="InterPro" id="IPR015795">
    <property type="entry name" value="Pyrv_Knase_C"/>
</dbReference>
<dbReference type="Gene3D" id="3.40.1380.20">
    <property type="entry name" value="Pyruvate kinase, C-terminal domain"/>
    <property type="match status" value="2"/>
</dbReference>
<dbReference type="VEuPathDB" id="FungiDB:DD237_006996"/>
<feature type="domain" description="Pyruvate kinase C-terminal" evidence="17">
    <location>
        <begin position="562"/>
        <end position="676"/>
    </location>
</feature>
<dbReference type="InterPro" id="IPR015806">
    <property type="entry name" value="Pyrv_Knase_insert_dom_sf"/>
</dbReference>
<keyword evidence="8" id="KW-0547">Nucleotide-binding</keyword>
<comment type="catalytic activity">
    <reaction evidence="14 15">
        <text>pyruvate + ATP = phosphoenolpyruvate + ADP + H(+)</text>
        <dbReference type="Rhea" id="RHEA:18157"/>
        <dbReference type="ChEBI" id="CHEBI:15361"/>
        <dbReference type="ChEBI" id="CHEBI:15378"/>
        <dbReference type="ChEBI" id="CHEBI:30616"/>
        <dbReference type="ChEBI" id="CHEBI:58702"/>
        <dbReference type="ChEBI" id="CHEBI:456216"/>
        <dbReference type="EC" id="2.7.1.40"/>
    </reaction>
</comment>
<dbReference type="SUPFAM" id="SSF50800">
    <property type="entry name" value="PK beta-barrel domain-like"/>
    <property type="match status" value="1"/>
</dbReference>
<organism evidence="18 19">
    <name type="scientific">Peronospora effusa</name>
    <dbReference type="NCBI Taxonomy" id="542832"/>
    <lineage>
        <taxon>Eukaryota</taxon>
        <taxon>Sar</taxon>
        <taxon>Stramenopiles</taxon>
        <taxon>Oomycota</taxon>
        <taxon>Peronosporomycetes</taxon>
        <taxon>Peronosporales</taxon>
        <taxon>Peronosporaceae</taxon>
        <taxon>Peronospora</taxon>
    </lineage>
</organism>
<comment type="pathway">
    <text evidence="3 15">Carbohydrate degradation; glycolysis; pyruvate from D-glyceraldehyde 3-phosphate: step 5/5.</text>
</comment>
<dbReference type="GO" id="GO:0006950">
    <property type="term" value="P:response to stress"/>
    <property type="evidence" value="ECO:0007669"/>
    <property type="project" value="UniProtKB-ARBA"/>
</dbReference>
<dbReference type="GO" id="GO:0005524">
    <property type="term" value="F:ATP binding"/>
    <property type="evidence" value="ECO:0007669"/>
    <property type="project" value="UniProtKB-KW"/>
</dbReference>
<dbReference type="Gene3D" id="2.40.33.10">
    <property type="entry name" value="PK beta-barrel domain-like"/>
    <property type="match status" value="1"/>
</dbReference>
<comment type="caution">
    <text evidence="18">The sequence shown here is derived from an EMBL/GenBank/DDBJ whole genome shotgun (WGS) entry which is preliminary data.</text>
</comment>
<comment type="similarity">
    <text evidence="4 15">Belongs to the pyruvate kinase family.</text>
</comment>
<gene>
    <name evidence="18" type="ORF">DD238_005626</name>
</gene>
<dbReference type="Pfam" id="PF00224">
    <property type="entry name" value="PK"/>
    <property type="match status" value="1"/>
</dbReference>
<dbReference type="PANTHER" id="PTHR11817">
    <property type="entry name" value="PYRUVATE KINASE"/>
    <property type="match status" value="1"/>
</dbReference>
<evidence type="ECO:0000256" key="2">
    <source>
        <dbReference type="ARBA" id="ARBA00001958"/>
    </source>
</evidence>
<evidence type="ECO:0000256" key="6">
    <source>
        <dbReference type="ARBA" id="ARBA00022679"/>
    </source>
</evidence>
<dbReference type="SUPFAM" id="SSF51621">
    <property type="entry name" value="Phosphoenolpyruvate/pyruvate domain"/>
    <property type="match status" value="1"/>
</dbReference>
<dbReference type="InterPro" id="IPR040442">
    <property type="entry name" value="Pyrv_kinase-like_dom_sf"/>
</dbReference>
<proteinExistence type="inferred from homology"/>
<sequence length="679" mass="73062">MLSGETANGDYATEAVTMMSKICVQAEGAIHYNELYQALRSAVLEVNGPMQTDEAVASSAVKTAIDIDAKMLVVLTETGNTPRLVAKYRPQMPVLVLTALDQTACQTEGFVKGVVSRCVGSMIGTDSVLYRATETGKELGWLKTGDAVVAVHGIQEAKSGSTNLLKRNFSLDLIMSGAIGLSQQGVELESIMRSIENVERKTKIFCTLGPACWSQEGIGELIDAGMNVARFNFSHGDHVSHAATLNRLRGALASRPHKNVAVMLDTKGPEIRTGFLANKDKITIQKDAILELTTDYEFLGDETKIACSYPELPQSVQVGGLVLVADGSLVLTVLEIKDDSIITRVNNTATLGERKNMNLPGCKVMLPTLTEKDEDDLINFGLMHGVDYIAASFVRTGQDIDNIRKVLGPRGRGIKIIAKIESQEGLENFDEILAKTDGIMVARGDLGMEIPPEKVFLAQKMMIRKANIAGKPVVTATQMLESMIKAPRPTRAECTDVANAVLDGTDAVMLSGETANGDYATEAVTMMSKICVQAEGAIHYDDVYQSLRNAVLDTYGPMPTQEAIASSAVKTAIDIKAKMIVVLTESGNTARLVSKFRPSMPVLVLTAMSGSARQAEGFYKGVRARCMGSMIGTDSILYRATDLGKQYGWVKSGDNVVALHGMVEARSGSTNMLKVLTVE</sequence>
<dbReference type="FunFam" id="2.40.33.10:FF:000001">
    <property type="entry name" value="Pyruvate kinase"/>
    <property type="match status" value="1"/>
</dbReference>
<keyword evidence="9 15" id="KW-0418">Kinase</keyword>
<dbReference type="InterPro" id="IPR036918">
    <property type="entry name" value="Pyrv_Knase_C_sf"/>
</dbReference>
<dbReference type="PRINTS" id="PR01050">
    <property type="entry name" value="PYRUVTKNASE"/>
</dbReference>
<name>A0A3M6VPH8_9STRA</name>
<protein>
    <recommendedName>
        <fullName evidence="5 15">Pyruvate kinase</fullName>
        <ecNumber evidence="5 15">2.7.1.40</ecNumber>
    </recommendedName>
</protein>
<dbReference type="InterPro" id="IPR015813">
    <property type="entry name" value="Pyrv/PenolPyrv_kinase-like_dom"/>
</dbReference>
<accession>A0A3M6VPH8</accession>
<dbReference type="PROSITE" id="PS00110">
    <property type="entry name" value="PYRUVATE_KINASE"/>
    <property type="match status" value="1"/>
</dbReference>
<feature type="domain" description="Pyruvate kinase C-terminal" evidence="17">
    <location>
        <begin position="54"/>
        <end position="166"/>
    </location>
</feature>
<dbReference type="UniPathway" id="UPA00109">
    <property type="reaction ID" value="UER00188"/>
</dbReference>
<dbReference type="GO" id="GO:0000287">
    <property type="term" value="F:magnesium ion binding"/>
    <property type="evidence" value="ECO:0007669"/>
    <property type="project" value="InterPro"/>
</dbReference>
<dbReference type="InterPro" id="IPR015793">
    <property type="entry name" value="Pyrv_Knase_brl"/>
</dbReference>